<reference evidence="2 3" key="1">
    <citation type="journal article" date="2015" name="Int. J. Syst. Evol. Microbiol.">
        <title>Thermococcus eurythermalis sp. nov., a conditional piezophilic hyperthermophilic archaeon with a wide temperature range isolated from an oil-immersed chimney in the Guaymas Basin.</title>
        <authorList>
            <person name="Zhao W."/>
            <person name="Zeng X."/>
            <person name="Xiao X."/>
        </authorList>
    </citation>
    <scope>NUCLEOTIDE SEQUENCE [LARGE SCALE GENOMIC DNA]</scope>
    <source>
        <strain evidence="2 3">A501</strain>
    </source>
</reference>
<dbReference type="RefSeq" id="WP_050003029.1">
    <property type="nucleotide sequence ID" value="NZ_CP008887.1"/>
</dbReference>
<sequence>MKNVRVLKALESSPKTVEEIAKETGLKQMEVRRYLLRFAENGKVEAFEKEGKLYWKLKERDELEEEFKYV</sequence>
<dbReference type="EMBL" id="CP008887">
    <property type="protein sequence ID" value="AIU70053.1"/>
    <property type="molecule type" value="Genomic_DNA"/>
</dbReference>
<dbReference type="Proteomes" id="UP000029980">
    <property type="component" value="Chromosome"/>
</dbReference>
<keyword evidence="3" id="KW-1185">Reference proteome</keyword>
<gene>
    <name evidence="2" type="ORF">TEU_06775</name>
</gene>
<dbReference type="InterPro" id="IPR036388">
    <property type="entry name" value="WH-like_DNA-bd_sf"/>
</dbReference>
<evidence type="ECO:0000259" key="1">
    <source>
        <dbReference type="Pfam" id="PF01022"/>
    </source>
</evidence>
<protein>
    <submittedName>
        <fullName evidence="2">ArsR family transcriptional regulator</fullName>
    </submittedName>
</protein>
<dbReference type="Pfam" id="PF01022">
    <property type="entry name" value="HTH_5"/>
    <property type="match status" value="1"/>
</dbReference>
<dbReference type="InterPro" id="IPR001845">
    <property type="entry name" value="HTH_ArsR_DNA-bd_dom"/>
</dbReference>
<organism evidence="2 3">
    <name type="scientific">Thermococcus eurythermalis</name>
    <dbReference type="NCBI Taxonomy" id="1505907"/>
    <lineage>
        <taxon>Archaea</taxon>
        <taxon>Methanobacteriati</taxon>
        <taxon>Methanobacteriota</taxon>
        <taxon>Thermococci</taxon>
        <taxon>Thermococcales</taxon>
        <taxon>Thermococcaceae</taxon>
        <taxon>Thermococcus</taxon>
    </lineage>
</organism>
<dbReference type="Gene3D" id="1.10.10.10">
    <property type="entry name" value="Winged helix-like DNA-binding domain superfamily/Winged helix DNA-binding domain"/>
    <property type="match status" value="1"/>
</dbReference>
<dbReference type="GeneID" id="25153140"/>
<evidence type="ECO:0000313" key="2">
    <source>
        <dbReference type="EMBL" id="AIU70053.1"/>
    </source>
</evidence>
<accession>A0A097QUA2</accession>
<evidence type="ECO:0000313" key="3">
    <source>
        <dbReference type="Proteomes" id="UP000029980"/>
    </source>
</evidence>
<name>A0A097QUA2_9EURY</name>
<dbReference type="KEGG" id="teu:TEU_06775"/>
<dbReference type="InterPro" id="IPR036390">
    <property type="entry name" value="WH_DNA-bd_sf"/>
</dbReference>
<feature type="domain" description="HTH arsR-type" evidence="1">
    <location>
        <begin position="4"/>
        <end position="35"/>
    </location>
</feature>
<dbReference type="GO" id="GO:0003700">
    <property type="term" value="F:DNA-binding transcription factor activity"/>
    <property type="evidence" value="ECO:0007669"/>
    <property type="project" value="InterPro"/>
</dbReference>
<dbReference type="AlphaFoldDB" id="A0A097QUA2"/>
<proteinExistence type="predicted"/>
<dbReference type="OrthoDB" id="85663at2157"/>
<dbReference type="SUPFAM" id="SSF46785">
    <property type="entry name" value="Winged helix' DNA-binding domain"/>
    <property type="match status" value="1"/>
</dbReference>
<dbReference type="STRING" id="1505907.TEU_06775"/>
<dbReference type="HOGENOM" id="CLU_2748408_0_0_2"/>